<gene>
    <name evidence="1" type="ORF">MNBD_CHLOROFLEXI01-1546</name>
</gene>
<reference evidence="1" key="1">
    <citation type="submission" date="2018-06" db="EMBL/GenBank/DDBJ databases">
        <authorList>
            <person name="Zhirakovskaya E."/>
        </authorList>
    </citation>
    <scope>NUCLEOTIDE SEQUENCE</scope>
</reference>
<dbReference type="AlphaFoldDB" id="A0A3B0VLH3"/>
<dbReference type="EMBL" id="UOEU01000364">
    <property type="protein sequence ID" value="VAW32494.1"/>
    <property type="molecule type" value="Genomic_DNA"/>
</dbReference>
<protein>
    <submittedName>
        <fullName evidence="1">Uncharacterized protein</fullName>
    </submittedName>
</protein>
<proteinExistence type="predicted"/>
<name>A0A3B0VLH3_9ZZZZ</name>
<sequence length="53" mass="5947">MFPNLSSLQLSFRPIRLRSEPALSEAEVAGSEGEIPLKIPFYDNHLHEIPVSI</sequence>
<evidence type="ECO:0000313" key="1">
    <source>
        <dbReference type="EMBL" id="VAW32494.1"/>
    </source>
</evidence>
<organism evidence="1">
    <name type="scientific">hydrothermal vent metagenome</name>
    <dbReference type="NCBI Taxonomy" id="652676"/>
    <lineage>
        <taxon>unclassified sequences</taxon>
        <taxon>metagenomes</taxon>
        <taxon>ecological metagenomes</taxon>
    </lineage>
</organism>
<accession>A0A3B0VLH3</accession>